<evidence type="ECO:0000313" key="4">
    <source>
        <dbReference type="Proteomes" id="UP000663853"/>
    </source>
</evidence>
<gene>
    <name evidence="3" type="ORF">RDB_LOCUS17556</name>
</gene>
<feature type="compositionally biased region" description="Low complexity" evidence="1">
    <location>
        <begin position="79"/>
        <end position="88"/>
    </location>
</feature>
<dbReference type="PROSITE" id="PS50878">
    <property type="entry name" value="RT_POL"/>
    <property type="match status" value="1"/>
</dbReference>
<organism evidence="3 4">
    <name type="scientific">Rhizoctonia solani</name>
    <dbReference type="NCBI Taxonomy" id="456999"/>
    <lineage>
        <taxon>Eukaryota</taxon>
        <taxon>Fungi</taxon>
        <taxon>Dikarya</taxon>
        <taxon>Basidiomycota</taxon>
        <taxon>Agaricomycotina</taxon>
        <taxon>Agaricomycetes</taxon>
        <taxon>Cantharellales</taxon>
        <taxon>Ceratobasidiaceae</taxon>
        <taxon>Rhizoctonia</taxon>
    </lineage>
</organism>
<feature type="region of interest" description="Disordered" evidence="1">
    <location>
        <begin position="71"/>
        <end position="93"/>
    </location>
</feature>
<dbReference type="InterPro" id="IPR043502">
    <property type="entry name" value="DNA/RNA_pol_sf"/>
</dbReference>
<accession>A0A8H2XHH0</accession>
<evidence type="ECO:0000256" key="1">
    <source>
        <dbReference type="SAM" id="MobiDB-lite"/>
    </source>
</evidence>
<evidence type="ECO:0000259" key="2">
    <source>
        <dbReference type="PROSITE" id="PS50878"/>
    </source>
</evidence>
<dbReference type="PANTHER" id="PTHR33050:SF7">
    <property type="entry name" value="RIBONUCLEASE H"/>
    <property type="match status" value="1"/>
</dbReference>
<dbReference type="PANTHER" id="PTHR33050">
    <property type="entry name" value="REVERSE TRANSCRIPTASE DOMAIN-CONTAINING PROTEIN"/>
    <property type="match status" value="1"/>
</dbReference>
<dbReference type="InterPro" id="IPR000477">
    <property type="entry name" value="RT_dom"/>
</dbReference>
<reference evidence="3" key="1">
    <citation type="submission" date="2021-01" db="EMBL/GenBank/DDBJ databases">
        <authorList>
            <person name="Kaushik A."/>
        </authorList>
    </citation>
    <scope>NUCLEOTIDE SEQUENCE</scope>
    <source>
        <strain evidence="3">AG6-10EEA</strain>
    </source>
</reference>
<proteinExistence type="predicted"/>
<evidence type="ECO:0000313" key="3">
    <source>
        <dbReference type="EMBL" id="CAE6425255.1"/>
    </source>
</evidence>
<dbReference type="Gene3D" id="3.30.70.270">
    <property type="match status" value="1"/>
</dbReference>
<feature type="region of interest" description="Disordered" evidence="1">
    <location>
        <begin position="449"/>
        <end position="503"/>
    </location>
</feature>
<dbReference type="Gene3D" id="3.10.10.10">
    <property type="entry name" value="HIV Type 1 Reverse Transcriptase, subunit A, domain 1"/>
    <property type="match status" value="1"/>
</dbReference>
<comment type="caution">
    <text evidence="3">The sequence shown here is derived from an EMBL/GenBank/DDBJ whole genome shotgun (WGS) entry which is preliminary data.</text>
</comment>
<dbReference type="SUPFAM" id="SSF56672">
    <property type="entry name" value="DNA/RNA polymerases"/>
    <property type="match status" value="1"/>
</dbReference>
<dbReference type="InterPro" id="IPR052055">
    <property type="entry name" value="Hepadnavirus_pol/RT"/>
</dbReference>
<dbReference type="EMBL" id="CAJMXA010000308">
    <property type="protein sequence ID" value="CAE6425255.1"/>
    <property type="molecule type" value="Genomic_DNA"/>
</dbReference>
<feature type="compositionally biased region" description="Pro residues" evidence="1">
    <location>
        <begin position="194"/>
        <end position="207"/>
    </location>
</feature>
<sequence length="1061" mass="117169">MPASLASKPCLECFNRSRTNPSGRSRCSGGNPCKWCKNNKAVCSYEYQAHDASSTTEVALTAETTTATAPKLSIAEPVSGSSSNNNPSNNPPIHPEMFVFQLDDGSVKVGFKPDPHNLGIVDPDILGEGDIDPYTLPIENYNILVNAVKRKYTELPASHIDQFTSAKRLRGGVDHAIPMNAEGHGPGEAGADLPQPPPPPPPQPPQAQDPAAQNPDENTRLLQTLIASSNAATLALTQVLRRDNDNRGVDRQNRDKRIHRLDLVEEDETLSRVDTMIPRQMYRIFELGWKTDWSMYMLSDEYCESPDAKKVAADKLFIGQGNSLVTQAADMPLVSRDPTTITLAHFMQGSPRFVHLVRITFGNELALAWQTHCDNILNHSRRDKIWHLLMLYDTAIRRRATYEPLRPDNWHDEVFEQIELDWNREQNEKQRKLLEIQSAKLEAQLASLAARNNRDNGNSSNNRRRSDAPPSYNSSNSAGSLGPGQHSFRADNKASTDSSHANNQNSRCFRCARWNHVASKCSTGFSTANHSATTSTSAKAAHMTSANEAHTSARYVATPNTEHSPAPNSPNVRRVSPNLIPDAWESMLRDLGILDQFGDIPSGLREGFRIGAAGPVPCTIINPNHKSALDRPDIIEEHIKTELNTGRYTGPFTRAQLKLLIGPFHTAPLGAVDKPSAPGKFRVVQDFSFPRSPTSNSLNAQICSEDFHCEWGFFHNVVQALHDLPPDAMAATCDVDAAFRQMPIHPDDRPHTVVCWGNDFYVDAFLPFGVASANGIFGRMGDAMARIYTLRGFGIILKWVDDFLFIQTPVEPGAPDLPPRFSIRAIYDLAETLGWPWKHVKTVPFANIFTYLGFEWNIAQRWVSIPTAKKEKYLRRIRDWLGSDTVSLKDTEKITGTLIHCTLAIPCGRPHVAAIISFEASFPSAHSYRFLKRAPTPAAHSNAEWWLDILSSDPVALELAVDGVISLGIRDASLTFHCDNQGVVYAWASGRSRNPQQNAVFISIMEKAAASNISIKVVYIASADNPADAPSRGLSPIDCTRSPLQIPVPSSYAPFIAAAIF</sequence>
<dbReference type="AlphaFoldDB" id="A0A8H2XHH0"/>
<feature type="region of interest" description="Disordered" evidence="1">
    <location>
        <begin position="176"/>
        <end position="214"/>
    </location>
</feature>
<feature type="domain" description="Reverse transcriptase" evidence="2">
    <location>
        <begin position="653"/>
        <end position="856"/>
    </location>
</feature>
<dbReference type="Proteomes" id="UP000663853">
    <property type="component" value="Unassembled WGS sequence"/>
</dbReference>
<protein>
    <recommendedName>
        <fullName evidence="2">Reverse transcriptase domain-containing protein</fullName>
    </recommendedName>
</protein>
<name>A0A8H2XHH0_9AGAM</name>
<dbReference type="InterPro" id="IPR043128">
    <property type="entry name" value="Rev_trsase/Diguanyl_cyclase"/>
</dbReference>